<dbReference type="Pfam" id="PF13952">
    <property type="entry name" value="DUF4216"/>
    <property type="match status" value="1"/>
</dbReference>
<evidence type="ECO:0000313" key="3">
    <source>
        <dbReference type="Proteomes" id="UP000257109"/>
    </source>
</evidence>
<dbReference type="OrthoDB" id="1408464at2759"/>
<reference evidence="2" key="1">
    <citation type="submission" date="2018-05" db="EMBL/GenBank/DDBJ databases">
        <title>Draft genome of Mucuna pruriens seed.</title>
        <authorList>
            <person name="Nnadi N.E."/>
            <person name="Vos R."/>
            <person name="Hasami M.H."/>
            <person name="Devisetty U.K."/>
            <person name="Aguiy J.C."/>
        </authorList>
    </citation>
    <scope>NUCLEOTIDE SEQUENCE [LARGE SCALE GENOMIC DNA]</scope>
    <source>
        <strain evidence="2">JCA_2017</strain>
    </source>
</reference>
<feature type="non-terminal residue" evidence="2">
    <location>
        <position position="1"/>
    </location>
</feature>
<organism evidence="2 3">
    <name type="scientific">Mucuna pruriens</name>
    <name type="common">Velvet bean</name>
    <name type="synonym">Dolichos pruriens</name>
    <dbReference type="NCBI Taxonomy" id="157652"/>
    <lineage>
        <taxon>Eukaryota</taxon>
        <taxon>Viridiplantae</taxon>
        <taxon>Streptophyta</taxon>
        <taxon>Embryophyta</taxon>
        <taxon>Tracheophyta</taxon>
        <taxon>Spermatophyta</taxon>
        <taxon>Magnoliopsida</taxon>
        <taxon>eudicotyledons</taxon>
        <taxon>Gunneridae</taxon>
        <taxon>Pentapetalae</taxon>
        <taxon>rosids</taxon>
        <taxon>fabids</taxon>
        <taxon>Fabales</taxon>
        <taxon>Fabaceae</taxon>
        <taxon>Papilionoideae</taxon>
        <taxon>50 kb inversion clade</taxon>
        <taxon>NPAAA clade</taxon>
        <taxon>indigoferoid/millettioid clade</taxon>
        <taxon>Phaseoleae</taxon>
        <taxon>Mucuna</taxon>
    </lineage>
</organism>
<keyword evidence="3" id="KW-1185">Reference proteome</keyword>
<proteinExistence type="predicted"/>
<protein>
    <recommendedName>
        <fullName evidence="1">DUF4216 domain-containing protein</fullName>
    </recommendedName>
</protein>
<gene>
    <name evidence="2" type="ORF">CR513_05189</name>
</gene>
<dbReference type="AlphaFoldDB" id="A0A371I5M7"/>
<evidence type="ECO:0000313" key="2">
    <source>
        <dbReference type="EMBL" id="RDY10319.1"/>
    </source>
</evidence>
<dbReference type="InterPro" id="IPR025312">
    <property type="entry name" value="DUF4216"/>
</dbReference>
<feature type="domain" description="DUF4216" evidence="1">
    <location>
        <begin position="99"/>
        <end position="168"/>
    </location>
</feature>
<dbReference type="EMBL" id="QJKJ01000864">
    <property type="protein sequence ID" value="RDY10319.1"/>
    <property type="molecule type" value="Genomic_DNA"/>
</dbReference>
<evidence type="ECO:0000259" key="1">
    <source>
        <dbReference type="Pfam" id="PF13952"/>
    </source>
</evidence>
<sequence>MYENLNDDITDRQIEVDFPRWFQEYNRLLRLPNPNLYDLASGPLRLAKSYPIYFVNGYKFHTIAWGEGKTTYNSGVCVSGIGHDEASNDYYGVLVEILELEWPSQAPKKLVLFYCNWFDPSNRGMRMHKQYKIVEVRKGKKYRKFNIIQAYYSPYPKQQKDKVDWLVVIKTMPRRVVDDRICRSCLSNT</sequence>
<dbReference type="Proteomes" id="UP000257109">
    <property type="component" value="Unassembled WGS sequence"/>
</dbReference>
<dbReference type="PANTHER" id="PTHR48258">
    <property type="entry name" value="DUF4218 DOMAIN-CONTAINING PROTEIN-RELATED"/>
    <property type="match status" value="1"/>
</dbReference>
<comment type="caution">
    <text evidence="2">The sequence shown here is derived from an EMBL/GenBank/DDBJ whole genome shotgun (WGS) entry which is preliminary data.</text>
</comment>
<accession>A0A371I5M7</accession>
<name>A0A371I5M7_MUCPR</name>
<dbReference type="PANTHER" id="PTHR48258:SF4">
    <property type="entry name" value="DUF4216 DOMAIN-CONTAINING PROTEIN"/>
    <property type="match status" value="1"/>
</dbReference>